<protein>
    <recommendedName>
        <fullName evidence="5">AlgX/AlgJ SGNH hydrolase-like domain-containing protein</fullName>
    </recommendedName>
</protein>
<dbReference type="Proteomes" id="UP000298763">
    <property type="component" value="Chromosome"/>
</dbReference>
<evidence type="ECO:0000313" key="2">
    <source>
        <dbReference type="EMBL" id="QCP11454.1"/>
    </source>
</evidence>
<proteinExistence type="predicted"/>
<accession>A0A4P8HSD2</accession>
<dbReference type="RefSeq" id="WP_137314308.1">
    <property type="nucleotide sequence ID" value="NZ_CP040017.1"/>
</dbReference>
<dbReference type="EMBL" id="CP040017">
    <property type="protein sequence ID" value="QCP11454.1"/>
    <property type="molecule type" value="Genomic_DNA"/>
</dbReference>
<dbReference type="AlphaFoldDB" id="A0A4P8HSD2"/>
<evidence type="ECO:0000313" key="4">
    <source>
        <dbReference type="Proteomes" id="UP000584325"/>
    </source>
</evidence>
<reference evidence="2 3" key="1">
    <citation type="submission" date="2019-05" db="EMBL/GenBank/DDBJ databases">
        <title>Draft Genome Sequences of Six Type Strains of the Genus Massilia.</title>
        <authorList>
            <person name="Miess H."/>
            <person name="Frediansyhah A."/>
            <person name="Gross H."/>
        </authorList>
    </citation>
    <scope>NUCLEOTIDE SEQUENCE [LARGE SCALE GENOMIC DNA]</scope>
    <source>
        <strain evidence="2 3">DSMZ 26121</strain>
    </source>
</reference>
<dbReference type="Proteomes" id="UP000584325">
    <property type="component" value="Unassembled WGS sequence"/>
</dbReference>
<dbReference type="OrthoDB" id="8717445at2"/>
<evidence type="ECO:0000313" key="1">
    <source>
        <dbReference type="EMBL" id="MBB3225076.1"/>
    </source>
</evidence>
<organism evidence="1 4">
    <name type="scientific">Pseudoduganella umbonata</name>
    <dbReference type="NCBI Taxonomy" id="864828"/>
    <lineage>
        <taxon>Bacteria</taxon>
        <taxon>Pseudomonadati</taxon>
        <taxon>Pseudomonadota</taxon>
        <taxon>Betaproteobacteria</taxon>
        <taxon>Burkholderiales</taxon>
        <taxon>Oxalobacteraceae</taxon>
        <taxon>Telluria group</taxon>
        <taxon>Pseudoduganella</taxon>
    </lineage>
</organism>
<gene>
    <name evidence="2" type="ORF">FCL38_14255</name>
    <name evidence="1" type="ORF">FHS02_005946</name>
</gene>
<evidence type="ECO:0008006" key="5">
    <source>
        <dbReference type="Google" id="ProtNLM"/>
    </source>
</evidence>
<evidence type="ECO:0000313" key="3">
    <source>
        <dbReference type="Proteomes" id="UP000298763"/>
    </source>
</evidence>
<keyword evidence="3" id="KW-1185">Reference proteome</keyword>
<dbReference type="EMBL" id="JACHXS010000016">
    <property type="protein sequence ID" value="MBB3225076.1"/>
    <property type="molecule type" value="Genomic_DNA"/>
</dbReference>
<name>A0A4P8HSD2_9BURK</name>
<sequence length="385" mass="43539">MKGHIDRFNSTIAGWAFDPNYPGRAVEIVIEHNGHPIYRCTADFCRIDLLDAVGEENHGFSFDPTEEDGFTRNMHLSVFAVTDKKHLLHEGLWMYEGAVAFGEDEWLFLNTDSNQVNLRISAQVDIEAEKIHRTALLFAMREATLKQLGIPYRSLILPEKNVVCSQFLPGLAVSEMRPVNLIMEQLSRLNCTAIYPIDEFRGNASILFSKTDTHANASGYRLIFEIIRSELPELFGDVKLPSPVLNTKFCGDLGGKIRPVRIETVEEYAHPASAEHYYKHDNVLETIASGGRLRGQTIYVVNEHAKNRLLVFGTSSAYHALPLLSCGFAQTLMIWENTFDYRVIELFKPDCILWLPAERFLPTDLNDVSGLPATFQQVSKLMTEL</sequence>
<reference evidence="1 4" key="2">
    <citation type="submission" date="2020-08" db="EMBL/GenBank/DDBJ databases">
        <title>Genomic Encyclopedia of Type Strains, Phase III (KMG-III): the genomes of soil and plant-associated and newly described type strains.</title>
        <authorList>
            <person name="Whitman W."/>
        </authorList>
    </citation>
    <scope>NUCLEOTIDE SEQUENCE [LARGE SCALE GENOMIC DNA]</scope>
    <source>
        <strain evidence="1 4">CECT 7753</strain>
    </source>
</reference>